<keyword evidence="2" id="KW-1185">Reference proteome</keyword>
<name>A0A6G4WSA9_9ACTN</name>
<evidence type="ECO:0000313" key="2">
    <source>
        <dbReference type="Proteomes" id="UP000477722"/>
    </source>
</evidence>
<evidence type="ECO:0000313" key="1">
    <source>
        <dbReference type="EMBL" id="NGO67732.1"/>
    </source>
</evidence>
<comment type="caution">
    <text evidence="1">The sequence shown here is derived from an EMBL/GenBank/DDBJ whole genome shotgun (WGS) entry which is preliminary data.</text>
</comment>
<organism evidence="1 2">
    <name type="scientific">Streptomyces boncukensis</name>
    <dbReference type="NCBI Taxonomy" id="2711219"/>
    <lineage>
        <taxon>Bacteria</taxon>
        <taxon>Bacillati</taxon>
        <taxon>Actinomycetota</taxon>
        <taxon>Actinomycetes</taxon>
        <taxon>Kitasatosporales</taxon>
        <taxon>Streptomycetaceae</taxon>
        <taxon>Streptomyces</taxon>
    </lineage>
</organism>
<dbReference type="AlphaFoldDB" id="A0A6G4WSA9"/>
<dbReference type="Proteomes" id="UP000477722">
    <property type="component" value="Unassembled WGS sequence"/>
</dbReference>
<sequence length="52" mass="5530">GGRAEVVATVQVEVEPRKGEPGKDRKRFEAGLDRTGGGWLLSSLTPLPAGQR</sequence>
<reference evidence="1 2" key="1">
    <citation type="submission" date="2020-02" db="EMBL/GenBank/DDBJ databases">
        <title>Whole-genome analyses of novel actinobacteria.</title>
        <authorList>
            <person name="Sahin N."/>
            <person name="Tatar D."/>
        </authorList>
    </citation>
    <scope>NUCLEOTIDE SEQUENCE [LARGE SCALE GENOMIC DNA]</scope>
    <source>
        <strain evidence="1 2">SB3404</strain>
    </source>
</reference>
<feature type="non-terminal residue" evidence="1">
    <location>
        <position position="1"/>
    </location>
</feature>
<gene>
    <name evidence="1" type="ORF">G5C65_05055</name>
</gene>
<protein>
    <submittedName>
        <fullName evidence="1">Uncharacterized protein</fullName>
    </submittedName>
</protein>
<accession>A0A6G4WSA9</accession>
<dbReference type="EMBL" id="JAAKZZ010000029">
    <property type="protein sequence ID" value="NGO67732.1"/>
    <property type="molecule type" value="Genomic_DNA"/>
</dbReference>
<proteinExistence type="predicted"/>